<dbReference type="InterPro" id="IPR003827">
    <property type="entry name" value="tRNA_yW-synthesising"/>
</dbReference>
<keyword evidence="5" id="KW-0949">S-adenosyl-L-methionine</keyword>
<dbReference type="GO" id="GO:0008033">
    <property type="term" value="P:tRNA processing"/>
    <property type="evidence" value="ECO:0007669"/>
    <property type="project" value="UniProtKB-KW"/>
</dbReference>
<evidence type="ECO:0000313" key="10">
    <source>
        <dbReference type="EMBL" id="PHH78257.1"/>
    </source>
</evidence>
<dbReference type="EMBL" id="NJES01000086">
    <property type="protein sequence ID" value="PHH78257.1"/>
    <property type="molecule type" value="Genomic_DNA"/>
</dbReference>
<protein>
    <recommendedName>
        <fullName evidence="2">tRNA(Phe) 7-[(3-amino-3-carboxypropyl)-4-demethylwyosine(37)-N(4)]-methyltransferase</fullName>
        <ecNumber evidence="2">2.1.1.282</ecNumber>
    </recommendedName>
    <alternativeName>
        <fullName evidence="7">tRNA(Phe) 7-((3-amino-3-carboxypropyl)-4-demethylwyosine(37)-N(4))-methyltransferase</fullName>
    </alternativeName>
</protein>
<dbReference type="InterPro" id="IPR036602">
    <property type="entry name" value="tRNA_yW-synthesising-like_sf"/>
</dbReference>
<evidence type="ECO:0000256" key="8">
    <source>
        <dbReference type="ARBA" id="ARBA00049202"/>
    </source>
</evidence>
<dbReference type="PANTHER" id="PTHR48418:SF1">
    <property type="entry name" value="TRNA WYBUTOSINE-SYNTHESIZING PROTEIN 3"/>
    <property type="match status" value="1"/>
</dbReference>
<evidence type="ECO:0000256" key="1">
    <source>
        <dbReference type="ARBA" id="ARBA00008569"/>
    </source>
</evidence>
<comment type="caution">
    <text evidence="10">The sequence shown here is derived from an EMBL/GenBank/DDBJ whole genome shotgun (WGS) entry which is preliminary data.</text>
</comment>
<reference evidence="10 11" key="1">
    <citation type="submission" date="2017-06" db="EMBL/GenBank/DDBJ databases">
        <title>Ant-infecting Ophiocordyceps genomes reveal a high diversity of potential behavioral manipulation genes and a possible major role for enterotoxins.</title>
        <authorList>
            <person name="De Bekker C."/>
            <person name="Evans H.C."/>
            <person name="Brachmann A."/>
            <person name="Hughes D.P."/>
        </authorList>
    </citation>
    <scope>NUCLEOTIDE SEQUENCE [LARGE SCALE GENOMIC DNA]</scope>
    <source>
        <strain evidence="10 11">Map16</strain>
    </source>
</reference>
<dbReference type="EC" id="2.1.1.282" evidence="2"/>
<dbReference type="PANTHER" id="PTHR48418">
    <property type="entry name" value="TRNA WYBUTOSINE-SYNTHESIZING PROTEIN 3"/>
    <property type="match status" value="1"/>
</dbReference>
<keyword evidence="3" id="KW-0489">Methyltransferase</keyword>
<dbReference type="GO" id="GO:0032259">
    <property type="term" value="P:methylation"/>
    <property type="evidence" value="ECO:0007669"/>
    <property type="project" value="UniProtKB-KW"/>
</dbReference>
<dbReference type="AlphaFoldDB" id="A0A2C5ZB53"/>
<dbReference type="SUPFAM" id="SSF111278">
    <property type="entry name" value="SSo0622-like"/>
    <property type="match status" value="1"/>
</dbReference>
<comment type="catalytic activity">
    <reaction evidence="8">
        <text>4-demethyl-7-[(3S)-3-amino-3-carboxypropyl]wyosine(37) in tRNA(Phe) + S-adenosyl-L-methionine = 7-[(3S)-3-amino-3-carboxypropyl]wyosine(37) in tRNA(Phe) + S-adenosyl-L-homocysteine + H(+)</text>
        <dbReference type="Rhea" id="RHEA:36635"/>
        <dbReference type="Rhea" id="RHEA-COMP:10378"/>
        <dbReference type="Rhea" id="RHEA-COMP:10379"/>
        <dbReference type="ChEBI" id="CHEBI:15378"/>
        <dbReference type="ChEBI" id="CHEBI:57856"/>
        <dbReference type="ChEBI" id="CHEBI:59789"/>
        <dbReference type="ChEBI" id="CHEBI:73543"/>
        <dbReference type="ChEBI" id="CHEBI:73550"/>
        <dbReference type="EC" id="2.1.1.282"/>
    </reaction>
</comment>
<accession>A0A2C5ZB53</accession>
<dbReference type="Proteomes" id="UP000226431">
    <property type="component" value="Unassembled WGS sequence"/>
</dbReference>
<evidence type="ECO:0000259" key="9">
    <source>
        <dbReference type="Pfam" id="PF02676"/>
    </source>
</evidence>
<keyword evidence="11" id="KW-1185">Reference proteome</keyword>
<evidence type="ECO:0000256" key="5">
    <source>
        <dbReference type="ARBA" id="ARBA00022691"/>
    </source>
</evidence>
<proteinExistence type="inferred from homology"/>
<evidence type="ECO:0000256" key="2">
    <source>
        <dbReference type="ARBA" id="ARBA00012750"/>
    </source>
</evidence>
<evidence type="ECO:0000256" key="4">
    <source>
        <dbReference type="ARBA" id="ARBA00022679"/>
    </source>
</evidence>
<comment type="similarity">
    <text evidence="1">Belongs to the TYW3 family.</text>
</comment>
<keyword evidence="4" id="KW-0808">Transferase</keyword>
<dbReference type="GO" id="GO:0008168">
    <property type="term" value="F:methyltransferase activity"/>
    <property type="evidence" value="ECO:0007669"/>
    <property type="project" value="UniProtKB-KW"/>
</dbReference>
<keyword evidence="6" id="KW-0819">tRNA processing</keyword>
<dbReference type="Gene3D" id="3.30.1960.10">
    <property type="entry name" value="tRNA wybutosine-synthesizing-like"/>
    <property type="match status" value="1"/>
</dbReference>
<organism evidence="10 11">
    <name type="scientific">Ophiocordyceps camponoti-rufipedis</name>
    <dbReference type="NCBI Taxonomy" id="2004952"/>
    <lineage>
        <taxon>Eukaryota</taxon>
        <taxon>Fungi</taxon>
        <taxon>Dikarya</taxon>
        <taxon>Ascomycota</taxon>
        <taxon>Pezizomycotina</taxon>
        <taxon>Sordariomycetes</taxon>
        <taxon>Hypocreomycetidae</taxon>
        <taxon>Hypocreales</taxon>
        <taxon>Ophiocordycipitaceae</taxon>
        <taxon>Ophiocordyceps</taxon>
    </lineage>
</organism>
<evidence type="ECO:0000313" key="11">
    <source>
        <dbReference type="Proteomes" id="UP000226431"/>
    </source>
</evidence>
<evidence type="ECO:0000256" key="7">
    <source>
        <dbReference type="ARBA" id="ARBA00030554"/>
    </source>
</evidence>
<dbReference type="STRING" id="2004952.A0A2C5ZB53"/>
<evidence type="ECO:0000256" key="6">
    <source>
        <dbReference type="ARBA" id="ARBA00022694"/>
    </source>
</evidence>
<gene>
    <name evidence="10" type="ORF">CDD80_7130</name>
</gene>
<feature type="domain" description="tRNA wybutosine-synthesizing protein" evidence="9">
    <location>
        <begin position="16"/>
        <end position="248"/>
    </location>
</feature>
<dbReference type="OrthoDB" id="263283at2759"/>
<name>A0A2C5ZB53_9HYPO</name>
<sequence>MRPQRHLPDSTISFSEKKTRILQQLAVPDGEYTDASPKGSVDEAIRPLIDDINRVDGFVTTSSCAGRISVFLEGCKAPPAAGDAPRAQTAGVGGKGAGGKWLFVSHEPVARQEAWVDALGFAGDAVGIGRGDRLIHFKFEPMILHVLTTSPAHAQLLLRAGLQAGFRESGAINIEPAHDDEQPATHPATPMVAIRSQGLAFESLIGSQREDGSRHRLVSIEYLEALRAIADERFVDNVRRIDRFRAAFLGAVGGPSVAAVGWEDAATRRERMRAEGLRRRAALSEAGDGHEPSCGDDGVLDGHDVNWLMADE</sequence>
<evidence type="ECO:0000256" key="3">
    <source>
        <dbReference type="ARBA" id="ARBA00022603"/>
    </source>
</evidence>
<dbReference type="Pfam" id="PF02676">
    <property type="entry name" value="TYW3"/>
    <property type="match status" value="1"/>
</dbReference>